<evidence type="ECO:0000256" key="4">
    <source>
        <dbReference type="ARBA" id="ARBA00022759"/>
    </source>
</evidence>
<evidence type="ECO:0000256" key="2">
    <source>
        <dbReference type="ARBA" id="ARBA00022695"/>
    </source>
</evidence>
<evidence type="ECO:0000256" key="6">
    <source>
        <dbReference type="ARBA" id="ARBA00022918"/>
    </source>
</evidence>
<feature type="non-terminal residue" evidence="8">
    <location>
        <position position="1"/>
    </location>
</feature>
<dbReference type="InterPro" id="IPR036397">
    <property type="entry name" value="RNaseH_sf"/>
</dbReference>
<sequence>HGLCSLEIWQTDVTHIMEFGRLKYVHVSIDTYSSCIFASAHTRERARDIKQHLLQAFVTLGVPASIKTDNAPGYTSSALKEFFQNWGIQHITGIPHSPTGQAIVE</sequence>
<dbReference type="EMBL" id="VXAA01006253">
    <property type="protein sequence ID" value="NXI72514.1"/>
    <property type="molecule type" value="Genomic_DNA"/>
</dbReference>
<dbReference type="Pfam" id="PF00665">
    <property type="entry name" value="rve"/>
    <property type="match status" value="1"/>
</dbReference>
<dbReference type="Proteomes" id="UP000567872">
    <property type="component" value="Unassembled WGS sequence"/>
</dbReference>
<dbReference type="OrthoDB" id="9360020at2759"/>
<name>A0A7K9VIJ9_ANSSE</name>
<keyword evidence="5" id="KW-0378">Hydrolase</keyword>
<gene>
    <name evidence="8" type="primary">Ervk25_1</name>
    <name evidence="8" type="ORF">ANSSEM_R15940</name>
</gene>
<organism evidence="8 9">
    <name type="scientific">Anseranas semipalmata</name>
    <name type="common">Magpie goose</name>
    <name type="synonym">Anas semipalmata</name>
    <dbReference type="NCBI Taxonomy" id="8851"/>
    <lineage>
        <taxon>Eukaryota</taxon>
        <taxon>Metazoa</taxon>
        <taxon>Chordata</taxon>
        <taxon>Craniata</taxon>
        <taxon>Vertebrata</taxon>
        <taxon>Euteleostomi</taxon>
        <taxon>Archelosauria</taxon>
        <taxon>Archosauria</taxon>
        <taxon>Dinosauria</taxon>
        <taxon>Saurischia</taxon>
        <taxon>Theropoda</taxon>
        <taxon>Coelurosauria</taxon>
        <taxon>Aves</taxon>
        <taxon>Neognathae</taxon>
        <taxon>Galloanserae</taxon>
        <taxon>Anseriformes</taxon>
        <taxon>Anseranatidae</taxon>
        <taxon>Anseranas</taxon>
    </lineage>
</organism>
<dbReference type="GO" id="GO:0004519">
    <property type="term" value="F:endonuclease activity"/>
    <property type="evidence" value="ECO:0007669"/>
    <property type="project" value="UniProtKB-KW"/>
</dbReference>
<dbReference type="GO" id="GO:0015074">
    <property type="term" value="P:DNA integration"/>
    <property type="evidence" value="ECO:0007669"/>
    <property type="project" value="InterPro"/>
</dbReference>
<feature type="domain" description="Integrase catalytic" evidence="7">
    <location>
        <begin position="1"/>
        <end position="105"/>
    </location>
</feature>
<evidence type="ECO:0000256" key="3">
    <source>
        <dbReference type="ARBA" id="ARBA00022722"/>
    </source>
</evidence>
<feature type="non-terminal residue" evidence="8">
    <location>
        <position position="105"/>
    </location>
</feature>
<keyword evidence="1" id="KW-0808">Transferase</keyword>
<dbReference type="GO" id="GO:0003964">
    <property type="term" value="F:RNA-directed DNA polymerase activity"/>
    <property type="evidence" value="ECO:0007669"/>
    <property type="project" value="UniProtKB-KW"/>
</dbReference>
<dbReference type="GO" id="GO:0016787">
    <property type="term" value="F:hydrolase activity"/>
    <property type="evidence" value="ECO:0007669"/>
    <property type="project" value="UniProtKB-KW"/>
</dbReference>
<dbReference type="InterPro" id="IPR012337">
    <property type="entry name" value="RNaseH-like_sf"/>
</dbReference>
<keyword evidence="4" id="KW-0255">Endonuclease</keyword>
<dbReference type="PANTHER" id="PTHR41694:SF3">
    <property type="entry name" value="RNA-DIRECTED DNA POLYMERASE-RELATED"/>
    <property type="match status" value="1"/>
</dbReference>
<dbReference type="SUPFAM" id="SSF53098">
    <property type="entry name" value="Ribonuclease H-like"/>
    <property type="match status" value="1"/>
</dbReference>
<keyword evidence="2" id="KW-0548">Nucleotidyltransferase</keyword>
<keyword evidence="3" id="KW-0540">Nuclease</keyword>
<dbReference type="GO" id="GO:0035613">
    <property type="term" value="F:RNA stem-loop binding"/>
    <property type="evidence" value="ECO:0007669"/>
    <property type="project" value="TreeGrafter"/>
</dbReference>
<accession>A0A7K9VIJ9</accession>
<evidence type="ECO:0000256" key="5">
    <source>
        <dbReference type="ARBA" id="ARBA00022801"/>
    </source>
</evidence>
<dbReference type="Gene3D" id="3.30.420.10">
    <property type="entry name" value="Ribonuclease H-like superfamily/Ribonuclease H"/>
    <property type="match status" value="1"/>
</dbReference>
<proteinExistence type="predicted"/>
<protein>
    <submittedName>
        <fullName evidence="8">POK25 protein</fullName>
    </submittedName>
</protein>
<keyword evidence="9" id="KW-1185">Reference proteome</keyword>
<keyword evidence="6" id="KW-0695">RNA-directed DNA polymerase</keyword>
<evidence type="ECO:0000313" key="9">
    <source>
        <dbReference type="Proteomes" id="UP000567872"/>
    </source>
</evidence>
<dbReference type="AlphaFoldDB" id="A0A7K9VIJ9"/>
<dbReference type="PROSITE" id="PS50994">
    <property type="entry name" value="INTEGRASE"/>
    <property type="match status" value="1"/>
</dbReference>
<evidence type="ECO:0000313" key="8">
    <source>
        <dbReference type="EMBL" id="NXI72514.1"/>
    </source>
</evidence>
<dbReference type="PANTHER" id="PTHR41694">
    <property type="entry name" value="ENDOGENOUS RETROVIRUS GROUP K MEMBER POL PROTEIN"/>
    <property type="match status" value="1"/>
</dbReference>
<evidence type="ECO:0000256" key="1">
    <source>
        <dbReference type="ARBA" id="ARBA00022679"/>
    </source>
</evidence>
<comment type="caution">
    <text evidence="8">The sequence shown here is derived from an EMBL/GenBank/DDBJ whole genome shotgun (WGS) entry which is preliminary data.</text>
</comment>
<evidence type="ECO:0000259" key="7">
    <source>
        <dbReference type="PROSITE" id="PS50994"/>
    </source>
</evidence>
<reference evidence="8 9" key="1">
    <citation type="submission" date="2019-09" db="EMBL/GenBank/DDBJ databases">
        <title>Bird 10,000 Genomes (B10K) Project - Family phase.</title>
        <authorList>
            <person name="Zhang G."/>
        </authorList>
    </citation>
    <scope>NUCLEOTIDE SEQUENCE [LARGE SCALE GENOMIC DNA]</scope>
    <source>
        <strain evidence="8">B10K-DU-001-57</strain>
        <tissue evidence="8">Muscle</tissue>
    </source>
</reference>
<dbReference type="InterPro" id="IPR001584">
    <property type="entry name" value="Integrase_cat-core"/>
</dbReference>